<comment type="caution">
    <text evidence="2">The sequence shown here is derived from an EMBL/GenBank/DDBJ whole genome shotgun (WGS) entry which is preliminary data.</text>
</comment>
<feature type="domain" description="Novel STAND NTPase 3" evidence="1">
    <location>
        <begin position="257"/>
        <end position="390"/>
    </location>
</feature>
<organism evidence="2 3">
    <name type="scientific">Mucilaginibacter polytrichastri</name>
    <dbReference type="NCBI Taxonomy" id="1302689"/>
    <lineage>
        <taxon>Bacteria</taxon>
        <taxon>Pseudomonadati</taxon>
        <taxon>Bacteroidota</taxon>
        <taxon>Sphingobacteriia</taxon>
        <taxon>Sphingobacteriales</taxon>
        <taxon>Sphingobacteriaceae</taxon>
        <taxon>Mucilaginibacter</taxon>
    </lineage>
</organism>
<dbReference type="Gene3D" id="3.40.50.300">
    <property type="entry name" value="P-loop containing nucleotide triphosphate hydrolases"/>
    <property type="match status" value="1"/>
</dbReference>
<dbReference type="SUPFAM" id="SSF50494">
    <property type="entry name" value="Trypsin-like serine proteases"/>
    <property type="match status" value="1"/>
</dbReference>
<proteinExistence type="predicted"/>
<protein>
    <recommendedName>
        <fullName evidence="1">Novel STAND NTPase 3 domain-containing protein</fullName>
    </recommendedName>
</protein>
<evidence type="ECO:0000313" key="2">
    <source>
        <dbReference type="EMBL" id="OKS86730.1"/>
    </source>
</evidence>
<dbReference type="SUPFAM" id="SSF141571">
    <property type="entry name" value="Pentapeptide repeat-like"/>
    <property type="match status" value="1"/>
</dbReference>
<dbReference type="Gene3D" id="2.160.20.80">
    <property type="entry name" value="E3 ubiquitin-protein ligase SopA"/>
    <property type="match status" value="1"/>
</dbReference>
<dbReference type="SUPFAM" id="SSF52540">
    <property type="entry name" value="P-loop containing nucleoside triphosphate hydrolases"/>
    <property type="match status" value="1"/>
</dbReference>
<dbReference type="EMBL" id="MPPL01000001">
    <property type="protein sequence ID" value="OKS86730.1"/>
    <property type="molecule type" value="Genomic_DNA"/>
</dbReference>
<dbReference type="CDD" id="cd00009">
    <property type="entry name" value="AAA"/>
    <property type="match status" value="1"/>
</dbReference>
<dbReference type="InterPro" id="IPR027417">
    <property type="entry name" value="P-loop_NTPase"/>
</dbReference>
<reference evidence="2 3" key="1">
    <citation type="submission" date="2016-11" db="EMBL/GenBank/DDBJ databases">
        <title>Whole Genome Sequencing of Mucilaginibacter polytrichastri RG4-7(T) isolated from the moss sample.</title>
        <authorList>
            <person name="Li Y."/>
        </authorList>
    </citation>
    <scope>NUCLEOTIDE SEQUENCE [LARGE SCALE GENOMIC DNA]</scope>
    <source>
        <strain evidence="2 3">RG4-7</strain>
    </source>
</reference>
<dbReference type="InterPro" id="IPR009003">
    <property type="entry name" value="Peptidase_S1_PA"/>
</dbReference>
<dbReference type="AlphaFoldDB" id="A0A1Q5ZY89"/>
<keyword evidence="3" id="KW-1185">Reference proteome</keyword>
<evidence type="ECO:0000313" key="3">
    <source>
        <dbReference type="Proteomes" id="UP000186720"/>
    </source>
</evidence>
<sequence length="936" mass="108136">MEKFKALLEKSCVKILSAQGNLLGSGFFISKTEVLTAGHVVKGASGCIIHYPEIEKSYSGFEIKYSDFDYAIIKILDSDPIQCVFLGTDINLNDDLLAYGYSAENLYGENLILTLEGASSNKEGVFKLKMKNGQVSKGNSGSPVLCLQSGQVIGIICETRSRLSAEGGYFVGMETVFSEHSALRLDNREWHLQNPSWNRAFDLEQTELSLRNETWKKAHFDVFYGHHYDVEDILIQPSYRDIVNKFEDFSAQQNQVNFFERCAKILKEQSVLLLTGPYGSGKTLLTKCLQKRLIRNGHNTLFIAANTFRNEHNKYHDLKQSLIKRMHNQSNLYVLIDAFDELQSLEGDQGLELFEDLVSLVSERGGYLIVNYRTLMSDDFKEQYGYLTLLLRTALNCAEIKMINLVEFGNSEIEKWMENYSRLRTRDGDQNVLRMEDIRNTHKHFIYGCHNPLFLYIVNQYYYNQGKDINSIENIYDLYAKFVGDTVRGKFSMETSVGAKALQQIVSYYLDFLKEIALNIASHSPKFAGSNVDADNFLDDNIELMGIPENKTADAVKEIFNVLIPYSEDFKSKKIDRVLLNCYFFEQTNGVWRFRDNNILYYFISEKLFSCISRTITAVDELKSLPEIFGELKPAATVPLHPVVIELLLRKTAAIKEKDRITFVSALRDLISNEFILSVPPNQSELHIDQYKINLDIFLCILFVQLNQESYTGLTFFFKRFTWLLSIVKRVNHKMVGLAKRFYKGARIIDAEFRRVNLKDCNFDQTYLKKVTFIQTKLYDVRKDNSAFVSVKYLLCDFAYTHMNQINGDIVFESCIINSLKFDENRGAIFLTFENCRIEHLEIFGNKGNKVYLKFKNCTLVNVLVKDARVKQLYLETNRIEHFQIETSKVNLMMIANKFKDEEDQFDIKHKVDIIESYFKPEDMVYPVKETSDRVS</sequence>
<dbReference type="Pfam" id="PF20720">
    <property type="entry name" value="nSTAND3"/>
    <property type="match status" value="1"/>
</dbReference>
<dbReference type="Proteomes" id="UP000186720">
    <property type="component" value="Unassembled WGS sequence"/>
</dbReference>
<dbReference type="InterPro" id="IPR049050">
    <property type="entry name" value="nSTAND3"/>
</dbReference>
<accession>A0A1Q5ZY89</accession>
<dbReference type="Pfam" id="PF13365">
    <property type="entry name" value="Trypsin_2"/>
    <property type="match status" value="1"/>
</dbReference>
<evidence type="ECO:0000259" key="1">
    <source>
        <dbReference type="Pfam" id="PF20720"/>
    </source>
</evidence>
<dbReference type="OrthoDB" id="67652at2"/>
<dbReference type="Gene3D" id="2.40.10.10">
    <property type="entry name" value="Trypsin-like serine proteases"/>
    <property type="match status" value="2"/>
</dbReference>
<dbReference type="STRING" id="1302689.RG47T_2187"/>
<dbReference type="RefSeq" id="WP_074489412.1">
    <property type="nucleotide sequence ID" value="NZ_FPAM01000004.1"/>
</dbReference>
<name>A0A1Q5ZY89_9SPHI</name>
<gene>
    <name evidence="2" type="ORF">RG47T_2187</name>
</gene>
<dbReference type="InterPro" id="IPR043504">
    <property type="entry name" value="Peptidase_S1_PA_chymotrypsin"/>
</dbReference>